<reference evidence="1 2" key="1">
    <citation type="submission" date="2018-06" db="EMBL/GenBank/DDBJ databases">
        <authorList>
            <consortium name="Pathogen Informatics"/>
            <person name="Doyle S."/>
        </authorList>
    </citation>
    <scope>NUCLEOTIDE SEQUENCE [LARGE SCALE GENOMIC DNA]</scope>
    <source>
        <strain evidence="1 2">NCTC11872</strain>
    </source>
</reference>
<dbReference type="GO" id="GO:0004180">
    <property type="term" value="F:carboxypeptidase activity"/>
    <property type="evidence" value="ECO:0007669"/>
    <property type="project" value="UniProtKB-KW"/>
</dbReference>
<keyword evidence="1" id="KW-0645">Protease</keyword>
<sequence>MGNIAASSGCPTIDGLGPTGGNMHAKSEYLKVDSVVPKCNLVVSVINTLLKK</sequence>
<keyword evidence="1" id="KW-0378">Hydrolase</keyword>
<dbReference type="Proteomes" id="UP000249936">
    <property type="component" value="Unassembled WGS sequence"/>
</dbReference>
<evidence type="ECO:0000313" key="1">
    <source>
        <dbReference type="EMBL" id="SPX40965.1"/>
    </source>
</evidence>
<accession>A0A2X1PUV0</accession>
<gene>
    <name evidence="1" type="ORF">NCTC11872_00544</name>
</gene>
<organism evidence="1 2">
    <name type="scientific">Haemophilus influenzae</name>
    <dbReference type="NCBI Taxonomy" id="727"/>
    <lineage>
        <taxon>Bacteria</taxon>
        <taxon>Pseudomonadati</taxon>
        <taxon>Pseudomonadota</taxon>
        <taxon>Gammaproteobacteria</taxon>
        <taxon>Pasteurellales</taxon>
        <taxon>Pasteurellaceae</taxon>
        <taxon>Haemophilus</taxon>
    </lineage>
</organism>
<dbReference type="Gene3D" id="3.40.630.10">
    <property type="entry name" value="Zn peptidases"/>
    <property type="match status" value="1"/>
</dbReference>
<evidence type="ECO:0008006" key="3">
    <source>
        <dbReference type="Google" id="ProtNLM"/>
    </source>
</evidence>
<evidence type="ECO:0000313" key="2">
    <source>
        <dbReference type="Proteomes" id="UP000249936"/>
    </source>
</evidence>
<protein>
    <recommendedName>
        <fullName evidence="3">Glutamate carboxypeptidase</fullName>
    </recommendedName>
</protein>
<dbReference type="AlphaFoldDB" id="A0A2X1PUV0"/>
<keyword evidence="1" id="KW-0121">Carboxypeptidase</keyword>
<dbReference type="EMBL" id="UASK01000004">
    <property type="protein sequence ID" value="SPX40965.1"/>
    <property type="molecule type" value="Genomic_DNA"/>
</dbReference>
<name>A0A2X1PUV0_HAEIF</name>
<proteinExistence type="predicted"/>
<dbReference type="SUPFAM" id="SSF53187">
    <property type="entry name" value="Zn-dependent exopeptidases"/>
    <property type="match status" value="1"/>
</dbReference>